<dbReference type="Proteomes" id="UP001163046">
    <property type="component" value="Unassembled WGS sequence"/>
</dbReference>
<evidence type="ECO:0000313" key="3">
    <source>
        <dbReference type="Proteomes" id="UP001163046"/>
    </source>
</evidence>
<dbReference type="Gene3D" id="3.40.50.410">
    <property type="entry name" value="von Willebrand factor, type A domain"/>
    <property type="match status" value="1"/>
</dbReference>
<sequence length="112" mass="11907">MDESGSVDKVDFERQKNFLKALAGHFQFGPGAAQFGVITFSTGAHMDIALNKYRDLASFARGVNAIRHAGGWTYTGKALNLASSQLFTSARGARANVAKVLLIITDGVSTGE</sequence>
<proteinExistence type="predicted"/>
<dbReference type="PANTHER" id="PTHR24020">
    <property type="entry name" value="COLLAGEN ALPHA"/>
    <property type="match status" value="1"/>
</dbReference>
<accession>A0A9W9YMD2</accession>
<keyword evidence="3" id="KW-1185">Reference proteome</keyword>
<dbReference type="SUPFAM" id="SSF53300">
    <property type="entry name" value="vWA-like"/>
    <property type="match status" value="1"/>
</dbReference>
<protein>
    <submittedName>
        <fullName evidence="2">Behavioral response to pain</fullName>
    </submittedName>
</protein>
<feature type="domain" description="VWFA" evidence="1">
    <location>
        <begin position="1"/>
        <end position="112"/>
    </location>
</feature>
<reference evidence="2" key="1">
    <citation type="submission" date="2023-01" db="EMBL/GenBank/DDBJ databases">
        <title>Genome assembly of the deep-sea coral Lophelia pertusa.</title>
        <authorList>
            <person name="Herrera S."/>
            <person name="Cordes E."/>
        </authorList>
    </citation>
    <scope>NUCLEOTIDE SEQUENCE</scope>
    <source>
        <strain evidence="2">USNM1676648</strain>
        <tissue evidence="2">Polyp</tissue>
    </source>
</reference>
<dbReference type="Pfam" id="PF00092">
    <property type="entry name" value="VWA"/>
    <property type="match status" value="1"/>
</dbReference>
<gene>
    <name evidence="2" type="primary">VWA1_2</name>
    <name evidence="2" type="ORF">OS493_023282</name>
</gene>
<dbReference type="EMBL" id="MU827318">
    <property type="protein sequence ID" value="KAJ7357802.1"/>
    <property type="molecule type" value="Genomic_DNA"/>
</dbReference>
<dbReference type="InterPro" id="IPR002035">
    <property type="entry name" value="VWF_A"/>
</dbReference>
<evidence type="ECO:0000259" key="1">
    <source>
        <dbReference type="PROSITE" id="PS50234"/>
    </source>
</evidence>
<dbReference type="InterPro" id="IPR036465">
    <property type="entry name" value="vWFA_dom_sf"/>
</dbReference>
<dbReference type="PROSITE" id="PS50234">
    <property type="entry name" value="VWFA"/>
    <property type="match status" value="1"/>
</dbReference>
<dbReference type="InterPro" id="IPR050525">
    <property type="entry name" value="ECM_Assembly_Org"/>
</dbReference>
<dbReference type="OrthoDB" id="5989423at2759"/>
<dbReference type="AlphaFoldDB" id="A0A9W9YMD2"/>
<name>A0A9W9YMD2_9CNID</name>
<evidence type="ECO:0000313" key="2">
    <source>
        <dbReference type="EMBL" id="KAJ7357802.1"/>
    </source>
</evidence>
<dbReference type="PANTHER" id="PTHR24020:SF20">
    <property type="entry name" value="PH DOMAIN-CONTAINING PROTEIN"/>
    <property type="match status" value="1"/>
</dbReference>
<organism evidence="2 3">
    <name type="scientific">Desmophyllum pertusum</name>
    <dbReference type="NCBI Taxonomy" id="174260"/>
    <lineage>
        <taxon>Eukaryota</taxon>
        <taxon>Metazoa</taxon>
        <taxon>Cnidaria</taxon>
        <taxon>Anthozoa</taxon>
        <taxon>Hexacorallia</taxon>
        <taxon>Scleractinia</taxon>
        <taxon>Caryophylliina</taxon>
        <taxon>Caryophylliidae</taxon>
        <taxon>Desmophyllum</taxon>
    </lineage>
</organism>
<comment type="caution">
    <text evidence="2">The sequence shown here is derived from an EMBL/GenBank/DDBJ whole genome shotgun (WGS) entry which is preliminary data.</text>
</comment>